<keyword evidence="4" id="KW-0413">Isomerase</keyword>
<sequence length="655" mass="73036">MPEARQAARNGLSDAVERALRHLQDTQSSDGSWHGDYGGPVFLLPTLIAATHIVGAPFDQETEADFVRYFRHEQNPDGGWPLHSGGESYVYTTALCYVAQRLLGIPAEDPDLRRGRAWLLDRGGAASVPPWGKFLLALLNLYDYDGVMPVPPELWLLPKALPAHPSRFWCHSRMVYLPMSYLYGIRAQAPLTPALRALRDEIFCEPFEGFDFRASQTRCAASDVYTPLSRTYRVLNGLLNGYEAVAGKSLRDRANAYVLDQVRQEDENTNFICIGPINKVLNMLCWHFAEHGGERVAAHRRQLPEYLWKGDHGTHMQGYNSSRLWDTAFAVQAVCATGRMDQARAMLEEAHGYIERNQVLEDTPDRARYFRDASKGGWPFSNRKHGWPISDCTAEGLKSAIALQAHVAQPISAERLHDAADLILDWQNGDGGWPTYEKARTPSWMEALNPSLVFADIMVDHSYVECTSACLQALVGYRARYGDTARAARIEQAIERGRAFLLKRQRADGSWIGSWGICFTYGTWFAVSGLRAVGLAADATPIRRAAAFLMSHQLPDGGWGETIESCKQDSYVSCPDGQVVMTSWAVLSLLQSDQADSEAVRAGVAFLRSRQQPDGGWPDETIAGVFNRTCAITYDNYRKIFGLWALAAAEPCMER</sequence>
<feature type="domain" description="Squalene cyclase N-terminal" evidence="6">
    <location>
        <begin position="16"/>
        <end position="276"/>
    </location>
</feature>
<organism evidence="7 8">
    <name type="scientific">Methyloceanibacter methanicus</name>
    <dbReference type="NCBI Taxonomy" id="1774968"/>
    <lineage>
        <taxon>Bacteria</taxon>
        <taxon>Pseudomonadati</taxon>
        <taxon>Pseudomonadota</taxon>
        <taxon>Alphaproteobacteria</taxon>
        <taxon>Hyphomicrobiales</taxon>
        <taxon>Hyphomicrobiaceae</taxon>
        <taxon>Methyloceanibacter</taxon>
    </lineage>
</organism>
<dbReference type="RefSeq" id="WP_069437440.1">
    <property type="nucleotide sequence ID" value="NZ_LPWG01000011.1"/>
</dbReference>
<comment type="caution">
    <text evidence="7">The sequence shown here is derived from an EMBL/GenBank/DDBJ whole genome shotgun (WGS) entry which is preliminary data.</text>
</comment>
<gene>
    <name evidence="7" type="ORF">AUC68_04090</name>
</gene>
<evidence type="ECO:0000313" key="8">
    <source>
        <dbReference type="Proteomes" id="UP000094501"/>
    </source>
</evidence>
<dbReference type="InterPro" id="IPR018333">
    <property type="entry name" value="Squalene_cyclase"/>
</dbReference>
<dbReference type="Proteomes" id="UP000094501">
    <property type="component" value="Unassembled WGS sequence"/>
</dbReference>
<dbReference type="STRING" id="1774968.AUC68_04090"/>
<proteinExistence type="inferred from homology"/>
<evidence type="ECO:0000313" key="7">
    <source>
        <dbReference type="EMBL" id="ODR99506.1"/>
    </source>
</evidence>
<comment type="pathway">
    <text evidence="1">Secondary metabolite biosynthesis; hopanoid biosynthesis.</text>
</comment>
<dbReference type="Gene3D" id="1.50.10.20">
    <property type="match status" value="2"/>
</dbReference>
<dbReference type="PROSITE" id="PS01074">
    <property type="entry name" value="TERPENE_SYNTHASES"/>
    <property type="match status" value="1"/>
</dbReference>
<protein>
    <submittedName>
        <fullName evidence="7">Squalene--hopene cyclase</fullName>
    </submittedName>
</protein>
<dbReference type="AlphaFoldDB" id="A0A1E3W2Z3"/>
<evidence type="ECO:0000256" key="1">
    <source>
        <dbReference type="ARBA" id="ARBA00004999"/>
    </source>
</evidence>
<keyword evidence="3" id="KW-0677">Repeat</keyword>
<dbReference type="GO" id="GO:0016104">
    <property type="term" value="P:triterpenoid biosynthetic process"/>
    <property type="evidence" value="ECO:0007669"/>
    <property type="project" value="InterPro"/>
</dbReference>
<evidence type="ECO:0000256" key="2">
    <source>
        <dbReference type="ARBA" id="ARBA00009755"/>
    </source>
</evidence>
<accession>A0A1E3W2Z3</accession>
<dbReference type="InterPro" id="IPR032696">
    <property type="entry name" value="SQ_cyclase_C"/>
</dbReference>
<dbReference type="EMBL" id="LPWG01000011">
    <property type="protein sequence ID" value="ODR99506.1"/>
    <property type="molecule type" value="Genomic_DNA"/>
</dbReference>
<dbReference type="SUPFAM" id="SSF48239">
    <property type="entry name" value="Terpenoid cyclases/Protein prenyltransferases"/>
    <property type="match status" value="2"/>
</dbReference>
<evidence type="ECO:0000256" key="3">
    <source>
        <dbReference type="ARBA" id="ARBA00022737"/>
    </source>
</evidence>
<dbReference type="Pfam" id="PF13249">
    <property type="entry name" value="SQHop_cyclase_N"/>
    <property type="match status" value="1"/>
</dbReference>
<evidence type="ECO:0000259" key="5">
    <source>
        <dbReference type="Pfam" id="PF13243"/>
    </source>
</evidence>
<dbReference type="OrthoDB" id="9758578at2"/>
<comment type="similarity">
    <text evidence="2">Belongs to the terpene cyclase/mutase family.</text>
</comment>
<dbReference type="SFLD" id="SFLDG01016">
    <property type="entry name" value="Prenyltransferase_Like_2"/>
    <property type="match status" value="1"/>
</dbReference>
<dbReference type="UniPathway" id="UPA00337"/>
<dbReference type="PANTHER" id="PTHR11764:SF20">
    <property type="entry name" value="LANOSTEROL SYNTHASE"/>
    <property type="match status" value="1"/>
</dbReference>
<reference evidence="7 8" key="1">
    <citation type="journal article" date="2016" name="Environ. Microbiol.">
        <title>New Methyloceanibacter diversity from North Sea sediments includes methanotroph containing solely the soluble methane monooxygenase.</title>
        <authorList>
            <person name="Vekeman B."/>
            <person name="Kerckhof F.M."/>
            <person name="Cremers G."/>
            <person name="de Vos P."/>
            <person name="Vandamme P."/>
            <person name="Boon N."/>
            <person name="Op den Camp H.J."/>
            <person name="Heylen K."/>
        </authorList>
    </citation>
    <scope>NUCLEOTIDE SEQUENCE [LARGE SCALE GENOMIC DNA]</scope>
    <source>
        <strain evidence="7 8">R-67174</strain>
    </source>
</reference>
<dbReference type="PANTHER" id="PTHR11764">
    <property type="entry name" value="TERPENE CYCLASE/MUTASE FAMILY MEMBER"/>
    <property type="match status" value="1"/>
</dbReference>
<dbReference type="GO" id="GO:0016866">
    <property type="term" value="F:intramolecular transferase activity"/>
    <property type="evidence" value="ECO:0007669"/>
    <property type="project" value="InterPro"/>
</dbReference>
<evidence type="ECO:0000259" key="6">
    <source>
        <dbReference type="Pfam" id="PF13249"/>
    </source>
</evidence>
<dbReference type="CDD" id="cd02892">
    <property type="entry name" value="SQCY_1"/>
    <property type="match status" value="1"/>
</dbReference>
<evidence type="ECO:0000256" key="4">
    <source>
        <dbReference type="ARBA" id="ARBA00023235"/>
    </source>
</evidence>
<dbReference type="InterPro" id="IPR002365">
    <property type="entry name" value="Terpene_synthase_CS"/>
</dbReference>
<dbReference type="NCBIfam" id="TIGR01787">
    <property type="entry name" value="squalene_cyclas"/>
    <property type="match status" value="1"/>
</dbReference>
<dbReference type="Pfam" id="PF13243">
    <property type="entry name" value="SQHop_cyclase_C"/>
    <property type="match status" value="1"/>
</dbReference>
<keyword evidence="8" id="KW-1185">Reference proteome</keyword>
<dbReference type="GO" id="GO:0005811">
    <property type="term" value="C:lipid droplet"/>
    <property type="evidence" value="ECO:0007669"/>
    <property type="project" value="InterPro"/>
</dbReference>
<feature type="domain" description="Squalene cyclase C-terminal" evidence="5">
    <location>
        <begin position="322"/>
        <end position="648"/>
    </location>
</feature>
<name>A0A1E3W2Z3_9HYPH</name>
<dbReference type="InterPro" id="IPR008930">
    <property type="entry name" value="Terpenoid_cyclase/PrenylTrfase"/>
</dbReference>
<dbReference type="InterPro" id="IPR032697">
    <property type="entry name" value="SQ_cyclase_N"/>
</dbReference>